<evidence type="ECO:0000259" key="1">
    <source>
        <dbReference type="Pfam" id="PF00582"/>
    </source>
</evidence>
<evidence type="ECO:0000313" key="2">
    <source>
        <dbReference type="EMBL" id="CBX29070.1"/>
    </source>
</evidence>
<dbReference type="SUPFAM" id="SSF52402">
    <property type="entry name" value="Adenine nucleotide alpha hydrolases-like"/>
    <property type="match status" value="1"/>
</dbReference>
<protein>
    <recommendedName>
        <fullName evidence="1">UspA domain-containing protein</fullName>
    </recommendedName>
</protein>
<proteinExistence type="predicted"/>
<feature type="domain" description="UspA" evidence="1">
    <location>
        <begin position="7"/>
        <end position="94"/>
    </location>
</feature>
<dbReference type="InterPro" id="IPR006016">
    <property type="entry name" value="UspA"/>
</dbReference>
<organism evidence="2">
    <name type="scientific">uncultured Desulfobacterium sp</name>
    <dbReference type="NCBI Taxonomy" id="201089"/>
    <lineage>
        <taxon>Bacteria</taxon>
        <taxon>Pseudomonadati</taxon>
        <taxon>Thermodesulfobacteriota</taxon>
        <taxon>Desulfobacteria</taxon>
        <taxon>Desulfobacterales</taxon>
        <taxon>Desulfobacteriaceae</taxon>
        <taxon>Desulfobacterium</taxon>
        <taxon>environmental samples</taxon>
    </lineage>
</organism>
<dbReference type="EMBL" id="FR695872">
    <property type="protein sequence ID" value="CBX29070.1"/>
    <property type="molecule type" value="Genomic_DNA"/>
</dbReference>
<accession>E1YES6</accession>
<dbReference type="AlphaFoldDB" id="E1YES6"/>
<dbReference type="CDD" id="cd00293">
    <property type="entry name" value="USP-like"/>
    <property type="match status" value="1"/>
</dbReference>
<reference evidence="2" key="1">
    <citation type="journal article" date="2011" name="Environ. Microbiol.">
        <title>Genomic insights into the metabolic potential of the polycyclic aromatic hydrocarbon degrading sulfate-reducing Deltaproteobacterium N47.</title>
        <authorList>
            <person name="Bergmann F."/>
            <person name="Selesi D."/>
            <person name="Weinmaier T."/>
            <person name="Tischler P."/>
            <person name="Rattei T."/>
            <person name="Meckenstock R.U."/>
        </authorList>
    </citation>
    <scope>NUCLEOTIDE SEQUENCE</scope>
</reference>
<name>E1YES6_9BACT</name>
<dbReference type="Pfam" id="PF00582">
    <property type="entry name" value="Usp"/>
    <property type="match status" value="1"/>
</dbReference>
<dbReference type="Gene3D" id="3.40.50.620">
    <property type="entry name" value="HUPs"/>
    <property type="match status" value="1"/>
</dbReference>
<sequence length="140" mass="15928">MNAQYDAWEALGRAISLAKRIKATVFVLRVFNPEAKEGAAQEQFMKNSAACRLESIIQNARSDSVNIEYFVTEGDFNEEVIRFVEHNKISLLIMEPGILEGDILKNSEKGLCPTKDILYHISCRVEVVSPKNHFKNIKER</sequence>
<dbReference type="InterPro" id="IPR014729">
    <property type="entry name" value="Rossmann-like_a/b/a_fold"/>
</dbReference>
<gene>
    <name evidence="2" type="ORF">N47_J00510</name>
</gene>